<name>A0ABV8B3K9_9BACI</name>
<evidence type="ECO:0000313" key="1">
    <source>
        <dbReference type="EMBL" id="MFC3883737.1"/>
    </source>
</evidence>
<evidence type="ECO:0000313" key="2">
    <source>
        <dbReference type="Proteomes" id="UP001595752"/>
    </source>
</evidence>
<reference evidence="2" key="1">
    <citation type="journal article" date="2019" name="Int. J. Syst. Evol. Microbiol.">
        <title>The Global Catalogue of Microorganisms (GCM) 10K type strain sequencing project: providing services to taxonomists for standard genome sequencing and annotation.</title>
        <authorList>
            <consortium name="The Broad Institute Genomics Platform"/>
            <consortium name="The Broad Institute Genome Sequencing Center for Infectious Disease"/>
            <person name="Wu L."/>
            <person name="Ma J."/>
        </authorList>
    </citation>
    <scope>NUCLEOTIDE SEQUENCE [LARGE SCALE GENOMIC DNA]</scope>
    <source>
        <strain evidence="2">CCUG 61889</strain>
    </source>
</reference>
<keyword evidence="2" id="KW-1185">Reference proteome</keyword>
<dbReference type="EMBL" id="JBHRZT010000043">
    <property type="protein sequence ID" value="MFC3883737.1"/>
    <property type="molecule type" value="Genomic_DNA"/>
</dbReference>
<comment type="caution">
    <text evidence="1">The sequence shown here is derived from an EMBL/GenBank/DDBJ whole genome shotgun (WGS) entry which is preliminary data.</text>
</comment>
<organism evidence="1 2">
    <name type="scientific">Bacillus songklensis</name>
    <dbReference type="NCBI Taxonomy" id="1069116"/>
    <lineage>
        <taxon>Bacteria</taxon>
        <taxon>Bacillati</taxon>
        <taxon>Bacillota</taxon>
        <taxon>Bacilli</taxon>
        <taxon>Bacillales</taxon>
        <taxon>Bacillaceae</taxon>
        <taxon>Bacillus</taxon>
    </lineage>
</organism>
<sequence length="104" mass="11695">MRDTLERVADLLMYSGPSISDVIKNAILDGHDFETLQLGKQTVVQVTSEIPYDIKVLDSYFFNNCGQLIKHIVKVNNKEKIVFDKYSEATALLTTLECPNSLVS</sequence>
<dbReference type="RefSeq" id="WP_377914513.1">
    <property type="nucleotide sequence ID" value="NZ_JBHRZT010000043.1"/>
</dbReference>
<accession>A0ABV8B3K9</accession>
<proteinExistence type="predicted"/>
<protein>
    <submittedName>
        <fullName evidence="1">Uncharacterized protein</fullName>
    </submittedName>
</protein>
<dbReference type="Proteomes" id="UP001595752">
    <property type="component" value="Unassembled WGS sequence"/>
</dbReference>
<gene>
    <name evidence="1" type="ORF">ACFOU2_09590</name>
</gene>